<keyword evidence="4" id="KW-1185">Reference proteome</keyword>
<dbReference type="EMBL" id="SSOB01000002">
    <property type="protein sequence ID" value="THF84253.1"/>
    <property type="molecule type" value="Genomic_DNA"/>
</dbReference>
<keyword evidence="2" id="KW-0472">Membrane</keyword>
<organism evidence="3 4">
    <name type="scientific">Cohnella fermenti</name>
    <dbReference type="NCBI Taxonomy" id="2565925"/>
    <lineage>
        <taxon>Bacteria</taxon>
        <taxon>Bacillati</taxon>
        <taxon>Bacillota</taxon>
        <taxon>Bacilli</taxon>
        <taxon>Bacillales</taxon>
        <taxon>Paenibacillaceae</taxon>
        <taxon>Cohnella</taxon>
    </lineage>
</organism>
<dbReference type="Proteomes" id="UP000310636">
    <property type="component" value="Unassembled WGS sequence"/>
</dbReference>
<dbReference type="AlphaFoldDB" id="A0A4S4C8A5"/>
<reference evidence="3 4" key="1">
    <citation type="submission" date="2019-04" db="EMBL/GenBank/DDBJ databases">
        <title>Cohnella sp. nov. isolated from preserved vegetables.</title>
        <authorList>
            <person name="Lin S.-Y."/>
            <person name="Hung M.-H."/>
            <person name="Young C.-C."/>
        </authorList>
    </citation>
    <scope>NUCLEOTIDE SEQUENCE [LARGE SCALE GENOMIC DNA]</scope>
    <source>
        <strain evidence="3 4">CC-MHH1044</strain>
    </source>
</reference>
<feature type="region of interest" description="Disordered" evidence="1">
    <location>
        <begin position="160"/>
        <end position="185"/>
    </location>
</feature>
<sequence length="223" mass="24703">MELNQPKISNGLIIWLTILFFPLAILLILIRFLAHANVNHLRDKDYEVTGHFFTWMWLVWSVIIIVINYWGENVLTPGELVVGLMIVAAVLLTPAFVFYGLGKRRRAKMQERYRIYARLAEGGVADYNEIAARTGIRYRDVEQDMRYIQQLKGLTGNGLEAVSGERRSDPNPVSGIPDAGGAASRPAAASPRAVVCQGCGSSTMVLPGESRECEFCGNELTAS</sequence>
<feature type="transmembrane region" description="Helical" evidence="2">
    <location>
        <begin position="46"/>
        <end position="70"/>
    </location>
</feature>
<evidence type="ECO:0000313" key="4">
    <source>
        <dbReference type="Proteomes" id="UP000310636"/>
    </source>
</evidence>
<evidence type="ECO:0000313" key="3">
    <source>
        <dbReference type="EMBL" id="THF84253.1"/>
    </source>
</evidence>
<evidence type="ECO:0000256" key="2">
    <source>
        <dbReference type="SAM" id="Phobius"/>
    </source>
</evidence>
<evidence type="ECO:0000256" key="1">
    <source>
        <dbReference type="SAM" id="MobiDB-lite"/>
    </source>
</evidence>
<proteinExistence type="predicted"/>
<comment type="caution">
    <text evidence="3">The sequence shown here is derived from an EMBL/GenBank/DDBJ whole genome shotgun (WGS) entry which is preliminary data.</text>
</comment>
<keyword evidence="2" id="KW-0812">Transmembrane</keyword>
<dbReference type="RefSeq" id="WP_136368255.1">
    <property type="nucleotide sequence ID" value="NZ_SSOB01000002.1"/>
</dbReference>
<name>A0A4S4C8A5_9BACL</name>
<dbReference type="OrthoDB" id="2647198at2"/>
<protein>
    <submittedName>
        <fullName evidence="3">Uncharacterized protein</fullName>
    </submittedName>
</protein>
<feature type="transmembrane region" description="Helical" evidence="2">
    <location>
        <begin position="82"/>
        <end position="102"/>
    </location>
</feature>
<feature type="transmembrane region" description="Helical" evidence="2">
    <location>
        <begin position="12"/>
        <end position="34"/>
    </location>
</feature>
<keyword evidence="2" id="KW-1133">Transmembrane helix</keyword>
<gene>
    <name evidence="3" type="ORF">E6C55_02875</name>
</gene>
<accession>A0A4S4C8A5</accession>